<gene>
    <name evidence="3" type="ordered locus">RPE_2931</name>
</gene>
<sequence>MTLSLTALGPFCDRAVKLIFAALLLSTASVGHVVADDFRTVAVSSARVDWRAVIEQLKAELGSQPSVAEDFNFATQRRFRPSDPRSRPALVQLNAITSKVFTGIGQSPIPVLLPFDTAAYLADRAQGVPESLSVVRYQAGFRPADLFDAGPAGYNAQFSLEPGNGGADGLPQRVFARPVEVQITGSLLTYDINDPLAGKGEAVKALAAQYPDLRRSIREGFVRYAFTRFGVAYVVSIHCLDSVPRAKRLACREAYPVAERFLKALRIAGGRPSRPRGYLASQPVERPAVPSPDFTYRPSGEIIPDSGYRGQPGHPDFTVYSQIRFPLEAAPAYANSQSFLNWGDCFHRGRIPSPSGKGASYRCKSSTKKLVFDESAGENYAYPWQDNFCEARDFGVGQCATGLGHQGQDIRPSSCPLRNAGADRCDPNKYAVLAVRDGVLLRSAKKQAATLIVNSRTEHIRFRYMHMSPTQMDTDGVLHGRRVYEGEKIGLVSNYQDYPGGTTTHLHFDVQVFTREGWLWVNPYVTLIASYERLLGQRGREIILEPAPTPAVARTVPDDPTQPDAPSEGGEN</sequence>
<evidence type="ECO:0000256" key="1">
    <source>
        <dbReference type="SAM" id="MobiDB-lite"/>
    </source>
</evidence>
<dbReference type="Pfam" id="PF01551">
    <property type="entry name" value="Peptidase_M23"/>
    <property type="match status" value="1"/>
</dbReference>
<dbReference type="AlphaFoldDB" id="Q07MG6"/>
<dbReference type="EMBL" id="CP000463">
    <property type="protein sequence ID" value="ABJ06868.1"/>
    <property type="molecule type" value="Genomic_DNA"/>
</dbReference>
<feature type="region of interest" description="Disordered" evidence="1">
    <location>
        <begin position="546"/>
        <end position="572"/>
    </location>
</feature>
<proteinExistence type="predicted"/>
<dbReference type="eggNOG" id="COG0739">
    <property type="taxonomic scope" value="Bacteria"/>
</dbReference>
<dbReference type="STRING" id="316055.RPE_2931"/>
<dbReference type="SUPFAM" id="SSF51261">
    <property type="entry name" value="Duplicated hybrid motif"/>
    <property type="match status" value="1"/>
</dbReference>
<dbReference type="HOGENOM" id="CLU_504046_0_0_5"/>
<accession>Q07MG6</accession>
<dbReference type="Gene3D" id="2.70.70.10">
    <property type="entry name" value="Glucose Permease (Domain IIA)"/>
    <property type="match status" value="1"/>
</dbReference>
<organism evidence="3">
    <name type="scientific">Rhodopseudomonas palustris (strain BisA53)</name>
    <dbReference type="NCBI Taxonomy" id="316055"/>
    <lineage>
        <taxon>Bacteria</taxon>
        <taxon>Pseudomonadati</taxon>
        <taxon>Pseudomonadota</taxon>
        <taxon>Alphaproteobacteria</taxon>
        <taxon>Hyphomicrobiales</taxon>
        <taxon>Nitrobacteraceae</taxon>
        <taxon>Rhodopseudomonas</taxon>
    </lineage>
</organism>
<name>Q07MG6_RHOP5</name>
<dbReference type="OrthoDB" id="7172069at2"/>
<dbReference type="InterPro" id="IPR016047">
    <property type="entry name" value="M23ase_b-sheet_dom"/>
</dbReference>
<protein>
    <submittedName>
        <fullName evidence="3">Peptidase M23B</fullName>
    </submittedName>
</protein>
<feature type="domain" description="M23ase beta-sheet core" evidence="2">
    <location>
        <begin position="423"/>
        <end position="512"/>
    </location>
</feature>
<evidence type="ECO:0000259" key="2">
    <source>
        <dbReference type="Pfam" id="PF01551"/>
    </source>
</evidence>
<evidence type="ECO:0000313" key="3">
    <source>
        <dbReference type="EMBL" id="ABJ06868.1"/>
    </source>
</evidence>
<dbReference type="KEGG" id="rpe:RPE_2931"/>
<reference evidence="3" key="1">
    <citation type="submission" date="2006-09" db="EMBL/GenBank/DDBJ databases">
        <title>Complete sequence of Rhodopseudomonas palustris BisA53.</title>
        <authorList>
            <consortium name="US DOE Joint Genome Institute"/>
            <person name="Copeland A."/>
            <person name="Lucas S."/>
            <person name="Lapidus A."/>
            <person name="Barry K."/>
            <person name="Detter J.C."/>
            <person name="Glavina del Rio T."/>
            <person name="Hammon N."/>
            <person name="Israni S."/>
            <person name="Dalin E."/>
            <person name="Tice H."/>
            <person name="Pitluck S."/>
            <person name="Chain P."/>
            <person name="Malfatti S."/>
            <person name="Shin M."/>
            <person name="Vergez L."/>
            <person name="Schmutz J."/>
            <person name="Larimer F."/>
            <person name="Land M."/>
            <person name="Hauser L."/>
            <person name="Pelletier D.A."/>
            <person name="Kyrpides N."/>
            <person name="Kim E."/>
            <person name="Harwood C.S."/>
            <person name="Oda Y."/>
            <person name="Richardson P."/>
        </authorList>
    </citation>
    <scope>NUCLEOTIDE SEQUENCE [LARGE SCALE GENOMIC DNA]</scope>
    <source>
        <strain evidence="3">BisA53</strain>
    </source>
</reference>
<dbReference type="InterPro" id="IPR011055">
    <property type="entry name" value="Dup_hybrid_motif"/>
</dbReference>